<evidence type="ECO:0000313" key="8">
    <source>
        <dbReference type="EMBL" id="CAK7265064.1"/>
    </source>
</evidence>
<organism evidence="8 9">
    <name type="scientific">Sporothrix epigloea</name>
    <dbReference type="NCBI Taxonomy" id="1892477"/>
    <lineage>
        <taxon>Eukaryota</taxon>
        <taxon>Fungi</taxon>
        <taxon>Dikarya</taxon>
        <taxon>Ascomycota</taxon>
        <taxon>Pezizomycotina</taxon>
        <taxon>Sordariomycetes</taxon>
        <taxon>Sordariomycetidae</taxon>
        <taxon>Ophiostomatales</taxon>
        <taxon>Ophiostomataceae</taxon>
        <taxon>Sporothrix</taxon>
    </lineage>
</organism>
<evidence type="ECO:0000256" key="5">
    <source>
        <dbReference type="ARBA" id="ARBA00022722"/>
    </source>
</evidence>
<proteinExistence type="inferred from homology"/>
<keyword evidence="4" id="KW-0408">Iron</keyword>
<name>A0ABP0DB57_9PEZI</name>
<comment type="subunit">
    <text evidence="3">Monomer.</text>
</comment>
<comment type="cofactor">
    <cofactor evidence="1">
        <name>[4Fe-4S] cluster</name>
        <dbReference type="ChEBI" id="CHEBI:49883"/>
    </cofactor>
</comment>
<evidence type="ECO:0000256" key="4">
    <source>
        <dbReference type="ARBA" id="ARBA00022485"/>
    </source>
</evidence>
<comment type="similarity">
    <text evidence="2">Belongs to the EXO5 family.</text>
</comment>
<evidence type="ECO:0000256" key="1">
    <source>
        <dbReference type="ARBA" id="ARBA00001966"/>
    </source>
</evidence>
<dbReference type="PANTHER" id="PTHR14464">
    <property type="entry name" value="EXONUCLEASE V"/>
    <property type="match status" value="1"/>
</dbReference>
<gene>
    <name evidence="8" type="ORF">SEPCBS57363_001391</name>
</gene>
<keyword evidence="4" id="KW-0411">Iron-sulfur</keyword>
<keyword evidence="9" id="KW-1185">Reference proteome</keyword>
<keyword evidence="4" id="KW-0004">4Fe-4S</keyword>
<evidence type="ECO:0000256" key="3">
    <source>
        <dbReference type="ARBA" id="ARBA00011245"/>
    </source>
</evidence>
<keyword evidence="6" id="KW-0378">Hydrolase</keyword>
<sequence>MPVAGTDCDGIKVQATAGASSLETDFDIEYDAEFGTGSDLNDDSDYGWDLSLDEDVLQLLNSAAALAAEPVCGPASPVPAELPSSPNRLLVPVVTEATQQYAAITQSLGSPLLAPAILFTGTTLQNFSAVGDDDPRAAVLLDETVLGTEADCPTLSQPVAALAGENSSDDDFESKGGKYTAKPYTGLEKAEAIQSVKTTTSFTATYPIRKSPLVRFRTAPSKPLSVSDLVAGAWCELQYEYTLTRLPGGRPRRNAAMKAGTSLHKKLEDQVHTVVPVAVTTKEDLMAVRIFNMIQGLSTLREIGLTREFNLVGVLDTGAGTDDERYQVVNGVIDALSYEYPDLEDMGQENMGHSNQKFLAGKSLHSRAIAQSFSATAAAANGSRITDYFASSHPRSSPSESELDENEESYDSTRKIYVSDVKTRESLNLPSATAARPSRIQLFLYHRFLSDLAAGRLSFSRVFKRLNVDPLQPLSPSFLADLTTGEILGDDLVFTATNLDGFVDLLNAEVAKTFPKGADSIGEVVAIEYRQRASNVHAQHHGRCLGTVVVPVDRPLLDRYLSNYLEWWRGLRPAAGVDIEDAGLKCRHCDFAVDCDWRMELDQERMDRARAKMALDRAARAEKGLFT</sequence>
<feature type="region of interest" description="Disordered" evidence="7">
    <location>
        <begin position="389"/>
        <end position="411"/>
    </location>
</feature>
<feature type="compositionally biased region" description="Acidic residues" evidence="7">
    <location>
        <begin position="401"/>
        <end position="410"/>
    </location>
</feature>
<evidence type="ECO:0000256" key="2">
    <source>
        <dbReference type="ARBA" id="ARBA00009797"/>
    </source>
</evidence>
<dbReference type="EMBL" id="CAWUOM010000014">
    <property type="protein sequence ID" value="CAK7265064.1"/>
    <property type="molecule type" value="Genomic_DNA"/>
</dbReference>
<comment type="caution">
    <text evidence="8">The sequence shown here is derived from an EMBL/GenBank/DDBJ whole genome shotgun (WGS) entry which is preliminary data.</text>
</comment>
<dbReference type="InterPro" id="IPR019190">
    <property type="entry name" value="EXOV"/>
</dbReference>
<evidence type="ECO:0000313" key="9">
    <source>
        <dbReference type="Proteomes" id="UP001642501"/>
    </source>
</evidence>
<evidence type="ECO:0000256" key="6">
    <source>
        <dbReference type="ARBA" id="ARBA00022839"/>
    </source>
</evidence>
<evidence type="ECO:0008006" key="10">
    <source>
        <dbReference type="Google" id="ProtNLM"/>
    </source>
</evidence>
<dbReference type="Pfam" id="PF09810">
    <property type="entry name" value="Exo5"/>
    <property type="match status" value="1"/>
</dbReference>
<keyword evidence="5" id="KW-0540">Nuclease</keyword>
<reference evidence="8 9" key="1">
    <citation type="submission" date="2024-01" db="EMBL/GenBank/DDBJ databases">
        <authorList>
            <person name="Allen C."/>
            <person name="Tagirdzhanova G."/>
        </authorList>
    </citation>
    <scope>NUCLEOTIDE SEQUENCE [LARGE SCALE GENOMIC DNA]</scope>
    <source>
        <strain evidence="8 9">CBS 573.63</strain>
    </source>
</reference>
<keyword evidence="4" id="KW-0479">Metal-binding</keyword>
<dbReference type="Proteomes" id="UP001642501">
    <property type="component" value="Unassembled WGS sequence"/>
</dbReference>
<feature type="compositionally biased region" description="Low complexity" evidence="7">
    <location>
        <begin position="391"/>
        <end position="400"/>
    </location>
</feature>
<accession>A0ABP0DB57</accession>
<dbReference type="PANTHER" id="PTHR14464:SF4">
    <property type="entry name" value="EXONUCLEASE V"/>
    <property type="match status" value="1"/>
</dbReference>
<evidence type="ECO:0000256" key="7">
    <source>
        <dbReference type="SAM" id="MobiDB-lite"/>
    </source>
</evidence>
<keyword evidence="6" id="KW-0269">Exonuclease</keyword>
<protein>
    <recommendedName>
        <fullName evidence="10">Defects in morphology protein 1</fullName>
    </recommendedName>
</protein>